<gene>
    <name evidence="2" type="ORF">BcabD6B2_35030</name>
</gene>
<dbReference type="AlphaFoldDB" id="A0AAV4LWD4"/>
<comment type="caution">
    <text evidence="2">The sequence shown here is derived from an EMBL/GenBank/DDBJ whole genome shotgun (WGS) entry which is preliminary data.</text>
</comment>
<dbReference type="Proteomes" id="UP001497744">
    <property type="component" value="Unassembled WGS sequence"/>
</dbReference>
<sequence>MEVQKDHLAHRVVRTDRQPDDRVRHERHPVGDTRGRVAAGAVRKPAHVSACGALQPDAAARNDADPAQRQLRPAYRVQHAGQVLPLRQQLPPGGTAPPHGHAVQHRLRHPGLLEARGYAAAADRGMDACAAGVPLHQFRAGRHRHSERHLRVEPHTGSRTELADTRHHAGVRNLRSAVPAPERVRPGRDDGLPRLHLYRNDRVLRPVCHFRLHALPEGHGNVAAAESGRSAVQQRDHDVRG</sequence>
<organism evidence="2 3">
    <name type="scientific">Babesia caballi</name>
    <dbReference type="NCBI Taxonomy" id="5871"/>
    <lineage>
        <taxon>Eukaryota</taxon>
        <taxon>Sar</taxon>
        <taxon>Alveolata</taxon>
        <taxon>Apicomplexa</taxon>
        <taxon>Aconoidasida</taxon>
        <taxon>Piroplasmida</taxon>
        <taxon>Babesiidae</taxon>
        <taxon>Babesia</taxon>
    </lineage>
</organism>
<accession>A0AAV4LWD4</accession>
<dbReference type="RefSeq" id="XP_067716137.1">
    <property type="nucleotide sequence ID" value="XM_067860036.1"/>
</dbReference>
<evidence type="ECO:0000313" key="3">
    <source>
        <dbReference type="Proteomes" id="UP001497744"/>
    </source>
</evidence>
<name>A0AAV4LWD4_BABCB</name>
<evidence type="ECO:0000256" key="1">
    <source>
        <dbReference type="SAM" id="MobiDB-lite"/>
    </source>
</evidence>
<feature type="region of interest" description="Disordered" evidence="1">
    <location>
        <begin position="221"/>
        <end position="241"/>
    </location>
</feature>
<reference evidence="2 3" key="1">
    <citation type="submission" date="2021-06" db="EMBL/GenBank/DDBJ databases">
        <title>Genome sequence of Babesia caballi.</title>
        <authorList>
            <person name="Yamagishi J."/>
            <person name="Kidaka T."/>
            <person name="Ochi A."/>
        </authorList>
    </citation>
    <scope>NUCLEOTIDE SEQUENCE [LARGE SCALE GENOMIC DNA]</scope>
    <source>
        <strain evidence="2">USDA-D6B2</strain>
    </source>
</reference>
<feature type="region of interest" description="Disordered" evidence="1">
    <location>
        <begin position="1"/>
        <end position="28"/>
    </location>
</feature>
<evidence type="ECO:0000313" key="2">
    <source>
        <dbReference type="EMBL" id="GIX64068.1"/>
    </source>
</evidence>
<keyword evidence="3" id="KW-1185">Reference proteome</keyword>
<dbReference type="GeneID" id="94195549"/>
<proteinExistence type="predicted"/>
<dbReference type="EMBL" id="BPLF01000003">
    <property type="protein sequence ID" value="GIX64068.1"/>
    <property type="molecule type" value="Genomic_DNA"/>
</dbReference>
<protein>
    <submittedName>
        <fullName evidence="2">Uncharacterized protein</fullName>
    </submittedName>
</protein>